<keyword evidence="11" id="KW-0234">DNA repair</keyword>
<dbReference type="GO" id="GO:0051539">
    <property type="term" value="F:4 iron, 4 sulfur cluster binding"/>
    <property type="evidence" value="ECO:0007669"/>
    <property type="project" value="UniProtKB-KW"/>
</dbReference>
<organism evidence="14 15">
    <name type="scientific">Crenobacter intestini</name>
    <dbReference type="NCBI Taxonomy" id="2563443"/>
    <lineage>
        <taxon>Bacteria</taxon>
        <taxon>Pseudomonadati</taxon>
        <taxon>Pseudomonadota</taxon>
        <taxon>Betaproteobacteria</taxon>
        <taxon>Neisseriales</taxon>
        <taxon>Neisseriaceae</taxon>
        <taxon>Crenobacter</taxon>
    </lineage>
</organism>
<keyword evidence="15" id="KW-1185">Reference proteome</keyword>
<proteinExistence type="inferred from homology"/>
<evidence type="ECO:0000313" key="15">
    <source>
        <dbReference type="Proteomes" id="UP000308891"/>
    </source>
</evidence>
<dbReference type="SMART" id="SM00987">
    <property type="entry name" value="UreE_C"/>
    <property type="match status" value="1"/>
</dbReference>
<evidence type="ECO:0000259" key="13">
    <source>
        <dbReference type="SMART" id="SM00986"/>
    </source>
</evidence>
<feature type="compositionally biased region" description="Low complexity" evidence="12">
    <location>
        <begin position="33"/>
        <end position="44"/>
    </location>
</feature>
<reference evidence="14 15" key="1">
    <citation type="submission" date="2019-04" db="EMBL/GenBank/DDBJ databases">
        <title>Crenobacter sp. nov.</title>
        <authorList>
            <person name="Shi S."/>
        </authorList>
    </citation>
    <scope>NUCLEOTIDE SEQUENCE [LARGE SCALE GENOMIC DNA]</scope>
    <source>
        <strain evidence="14 15">GY 70310</strain>
    </source>
</reference>
<evidence type="ECO:0000256" key="1">
    <source>
        <dbReference type="ARBA" id="ARBA00001400"/>
    </source>
</evidence>
<keyword evidence="5" id="KW-0004">4Fe-4S</keyword>
<sequence>MSRRLTLVDAMGLGPAWHPRGVYPQAEAEVPVAAAATQPAHATPAPLPESPPAAHALQLPAQQEAAPPAPAIATPSAPALGWDTLAQTVAACQACPLAATRRQTVFGRGNPEARWMLVGEAPGEQEDRQGEPFVGRAGQLLDNMLAALGLDRDRDVYIANVVKCRPPGNRNPEPAEIAACRGYLDAQIAHVKPDIILALGRFAAQTLLGSDETIGRLRGREHRFGTIPLIATFHPAYLLRSPAEKARAWQDLLLARRLLG</sequence>
<dbReference type="InterPro" id="IPR005273">
    <property type="entry name" value="Ura-DNA_glyco_family4"/>
</dbReference>
<dbReference type="GO" id="GO:0046872">
    <property type="term" value="F:metal ion binding"/>
    <property type="evidence" value="ECO:0007669"/>
    <property type="project" value="UniProtKB-KW"/>
</dbReference>
<comment type="similarity">
    <text evidence="2">Belongs to the uracil-DNA glycosylase (UDG) superfamily. Type 4 (UDGa) family.</text>
</comment>
<evidence type="ECO:0000256" key="5">
    <source>
        <dbReference type="ARBA" id="ARBA00022485"/>
    </source>
</evidence>
<dbReference type="SMART" id="SM00986">
    <property type="entry name" value="UDG"/>
    <property type="match status" value="1"/>
</dbReference>
<dbReference type="EC" id="3.2.2.27" evidence="3"/>
<dbReference type="GO" id="GO:0004844">
    <property type="term" value="F:uracil DNA N-glycosylase activity"/>
    <property type="evidence" value="ECO:0007669"/>
    <property type="project" value="UniProtKB-EC"/>
</dbReference>
<keyword evidence="10" id="KW-0411">Iron-sulfur</keyword>
<evidence type="ECO:0000256" key="4">
    <source>
        <dbReference type="ARBA" id="ARBA00019403"/>
    </source>
</evidence>
<evidence type="ECO:0000256" key="10">
    <source>
        <dbReference type="ARBA" id="ARBA00023014"/>
    </source>
</evidence>
<evidence type="ECO:0000313" key="14">
    <source>
        <dbReference type="EMBL" id="TIC84629.1"/>
    </source>
</evidence>
<dbReference type="PANTHER" id="PTHR33693">
    <property type="entry name" value="TYPE-5 URACIL-DNA GLYCOSYLASE"/>
    <property type="match status" value="1"/>
</dbReference>
<dbReference type="GO" id="GO:0006281">
    <property type="term" value="P:DNA repair"/>
    <property type="evidence" value="ECO:0007669"/>
    <property type="project" value="UniProtKB-KW"/>
</dbReference>
<evidence type="ECO:0000256" key="7">
    <source>
        <dbReference type="ARBA" id="ARBA00022763"/>
    </source>
</evidence>
<evidence type="ECO:0000256" key="6">
    <source>
        <dbReference type="ARBA" id="ARBA00022723"/>
    </source>
</evidence>
<accession>A0A4T0UZJ1</accession>
<evidence type="ECO:0000256" key="3">
    <source>
        <dbReference type="ARBA" id="ARBA00012030"/>
    </source>
</evidence>
<dbReference type="NCBIfam" id="TIGR00758">
    <property type="entry name" value="UDG_fam4"/>
    <property type="match status" value="1"/>
</dbReference>
<dbReference type="Gene3D" id="3.40.470.10">
    <property type="entry name" value="Uracil-DNA glycosylase-like domain"/>
    <property type="match status" value="1"/>
</dbReference>
<feature type="region of interest" description="Disordered" evidence="12">
    <location>
        <begin position="33"/>
        <end position="53"/>
    </location>
</feature>
<dbReference type="AlphaFoldDB" id="A0A4T0UZJ1"/>
<dbReference type="RefSeq" id="WP_136551902.1">
    <property type="nucleotide sequence ID" value="NZ_STGJ01000005.1"/>
</dbReference>
<dbReference type="InterPro" id="IPR005122">
    <property type="entry name" value="Uracil-DNA_glycosylase-like"/>
</dbReference>
<dbReference type="InterPro" id="IPR036895">
    <property type="entry name" value="Uracil-DNA_glycosylase-like_sf"/>
</dbReference>
<dbReference type="OrthoDB" id="5290748at2"/>
<protein>
    <recommendedName>
        <fullName evidence="4">Type-4 uracil-DNA glycosylase</fullName>
        <ecNumber evidence="3">3.2.2.27</ecNumber>
    </recommendedName>
</protein>
<dbReference type="SUPFAM" id="SSF52141">
    <property type="entry name" value="Uracil-DNA glycosylase-like"/>
    <property type="match status" value="1"/>
</dbReference>
<evidence type="ECO:0000256" key="9">
    <source>
        <dbReference type="ARBA" id="ARBA00023004"/>
    </source>
</evidence>
<gene>
    <name evidence="14" type="ORF">E5K04_05515</name>
</gene>
<evidence type="ECO:0000256" key="12">
    <source>
        <dbReference type="SAM" id="MobiDB-lite"/>
    </source>
</evidence>
<dbReference type="PANTHER" id="PTHR33693:SF1">
    <property type="entry name" value="TYPE-4 URACIL-DNA GLYCOSYLASE"/>
    <property type="match status" value="1"/>
</dbReference>
<dbReference type="Pfam" id="PF03167">
    <property type="entry name" value="UDG"/>
    <property type="match status" value="1"/>
</dbReference>
<feature type="domain" description="Uracil-DNA glycosylase-like" evidence="13">
    <location>
        <begin position="106"/>
        <end position="253"/>
    </location>
</feature>
<comment type="caution">
    <text evidence="14">The sequence shown here is derived from an EMBL/GenBank/DDBJ whole genome shotgun (WGS) entry which is preliminary data.</text>
</comment>
<keyword evidence="8" id="KW-0378">Hydrolase</keyword>
<evidence type="ECO:0000256" key="2">
    <source>
        <dbReference type="ARBA" id="ARBA00006521"/>
    </source>
</evidence>
<evidence type="ECO:0000256" key="8">
    <source>
        <dbReference type="ARBA" id="ARBA00022801"/>
    </source>
</evidence>
<name>A0A4T0UZJ1_9NEIS</name>
<dbReference type="CDD" id="cd10030">
    <property type="entry name" value="UDG-F4_TTUDGA_SPO1dp_like"/>
    <property type="match status" value="1"/>
</dbReference>
<evidence type="ECO:0000256" key="11">
    <source>
        <dbReference type="ARBA" id="ARBA00023204"/>
    </source>
</evidence>
<comment type="catalytic activity">
    <reaction evidence="1">
        <text>Hydrolyzes single-stranded DNA or mismatched double-stranded DNA and polynucleotides, releasing free uracil.</text>
        <dbReference type="EC" id="3.2.2.27"/>
    </reaction>
</comment>
<dbReference type="Proteomes" id="UP000308891">
    <property type="component" value="Unassembled WGS sequence"/>
</dbReference>
<keyword evidence="6" id="KW-0479">Metal-binding</keyword>
<dbReference type="InterPro" id="IPR051536">
    <property type="entry name" value="UDG_Type-4/5"/>
</dbReference>
<keyword evidence="7" id="KW-0227">DNA damage</keyword>
<keyword evidence="9" id="KW-0408">Iron</keyword>
<dbReference type="EMBL" id="STGJ01000005">
    <property type="protein sequence ID" value="TIC84629.1"/>
    <property type="molecule type" value="Genomic_DNA"/>
</dbReference>